<dbReference type="GO" id="GO:0004252">
    <property type="term" value="F:serine-type endopeptidase activity"/>
    <property type="evidence" value="ECO:0007669"/>
    <property type="project" value="InterPro"/>
</dbReference>
<reference evidence="4" key="1">
    <citation type="submission" date="2025-08" db="UniProtKB">
        <authorList>
            <consortium name="Ensembl"/>
        </authorList>
    </citation>
    <scope>IDENTIFICATION</scope>
</reference>
<dbReference type="Proteomes" id="UP000694393">
    <property type="component" value="Unplaced"/>
</dbReference>
<accession>A0A8C8VLQ7</accession>
<dbReference type="PROSITE" id="PS50240">
    <property type="entry name" value="TRYPSIN_DOM"/>
    <property type="match status" value="1"/>
</dbReference>
<feature type="domain" description="Peptidase S1" evidence="3">
    <location>
        <begin position="39"/>
        <end position="82"/>
    </location>
</feature>
<evidence type="ECO:0000256" key="2">
    <source>
        <dbReference type="SAM" id="SignalP"/>
    </source>
</evidence>
<dbReference type="InterPro" id="IPR001254">
    <property type="entry name" value="Trypsin_dom"/>
</dbReference>
<keyword evidence="5" id="KW-1185">Reference proteome</keyword>
<evidence type="ECO:0000259" key="3">
    <source>
        <dbReference type="PROSITE" id="PS50240"/>
    </source>
</evidence>
<feature type="chain" id="PRO_5034071460" description="Peptidase S1 domain-containing protein" evidence="2">
    <location>
        <begin position="24"/>
        <end position="82"/>
    </location>
</feature>
<dbReference type="PROSITE" id="PS00134">
    <property type="entry name" value="TRYPSIN_HIS"/>
    <property type="match status" value="1"/>
</dbReference>
<dbReference type="PANTHER" id="PTHR24252:SF7">
    <property type="entry name" value="HYALIN"/>
    <property type="match status" value="1"/>
</dbReference>
<dbReference type="Ensembl" id="ENSPCET00000017501.1">
    <property type="protein sequence ID" value="ENSPCEP00000016904.1"/>
    <property type="gene ID" value="ENSPCEG00000013298.1"/>
</dbReference>
<keyword evidence="1" id="KW-1015">Disulfide bond</keyword>
<dbReference type="PANTHER" id="PTHR24252">
    <property type="entry name" value="ACROSIN-RELATED"/>
    <property type="match status" value="1"/>
</dbReference>
<dbReference type="Gene3D" id="2.40.10.10">
    <property type="entry name" value="Trypsin-like serine proteases"/>
    <property type="match status" value="1"/>
</dbReference>
<dbReference type="InterPro" id="IPR009003">
    <property type="entry name" value="Peptidase_S1_PA"/>
</dbReference>
<organism evidence="4 5">
    <name type="scientific">Pelusios castaneus</name>
    <name type="common">West African mud turtle</name>
    <dbReference type="NCBI Taxonomy" id="367368"/>
    <lineage>
        <taxon>Eukaryota</taxon>
        <taxon>Metazoa</taxon>
        <taxon>Chordata</taxon>
        <taxon>Craniata</taxon>
        <taxon>Vertebrata</taxon>
        <taxon>Euteleostomi</taxon>
        <taxon>Archelosauria</taxon>
        <taxon>Testudinata</taxon>
        <taxon>Testudines</taxon>
        <taxon>Pleurodira</taxon>
        <taxon>Pelomedusidae</taxon>
        <taxon>Pelusios</taxon>
    </lineage>
</organism>
<feature type="signal peptide" evidence="2">
    <location>
        <begin position="1"/>
        <end position="23"/>
    </location>
</feature>
<evidence type="ECO:0000313" key="4">
    <source>
        <dbReference type="Ensembl" id="ENSPCEP00000016904.1"/>
    </source>
</evidence>
<evidence type="ECO:0000256" key="1">
    <source>
        <dbReference type="ARBA" id="ARBA00023157"/>
    </source>
</evidence>
<sequence length="82" mass="8640">MGHLCSSLIIVLLLLSLAQGAQGSWNQTGCGKQLVSGRILNGQNAKDGTWPWQVSVQKNGSHYCGGSLIAASWVVTAAHCFN</sequence>
<reference evidence="4" key="2">
    <citation type="submission" date="2025-09" db="UniProtKB">
        <authorList>
            <consortium name="Ensembl"/>
        </authorList>
    </citation>
    <scope>IDENTIFICATION</scope>
</reference>
<proteinExistence type="predicted"/>
<dbReference type="AlphaFoldDB" id="A0A8C8VLQ7"/>
<keyword evidence="2" id="KW-0732">Signal</keyword>
<dbReference type="InterPro" id="IPR043504">
    <property type="entry name" value="Peptidase_S1_PA_chymotrypsin"/>
</dbReference>
<dbReference type="Pfam" id="PF00089">
    <property type="entry name" value="Trypsin"/>
    <property type="match status" value="1"/>
</dbReference>
<dbReference type="GO" id="GO:0006508">
    <property type="term" value="P:proteolysis"/>
    <property type="evidence" value="ECO:0007669"/>
    <property type="project" value="InterPro"/>
</dbReference>
<name>A0A8C8VLQ7_9SAUR</name>
<protein>
    <recommendedName>
        <fullName evidence="3">Peptidase S1 domain-containing protein</fullName>
    </recommendedName>
</protein>
<dbReference type="SUPFAM" id="SSF50494">
    <property type="entry name" value="Trypsin-like serine proteases"/>
    <property type="match status" value="1"/>
</dbReference>
<dbReference type="InterPro" id="IPR018114">
    <property type="entry name" value="TRYPSIN_HIS"/>
</dbReference>
<evidence type="ECO:0000313" key="5">
    <source>
        <dbReference type="Proteomes" id="UP000694393"/>
    </source>
</evidence>